<keyword evidence="1" id="KW-0805">Transcription regulation</keyword>
<keyword evidence="8" id="KW-1185">Reference proteome</keyword>
<dbReference type="OrthoDB" id="3818006at2"/>
<dbReference type="SUPFAM" id="SSF46689">
    <property type="entry name" value="Homeodomain-like"/>
    <property type="match status" value="1"/>
</dbReference>
<gene>
    <name evidence="7" type="ORF">D7231_02170</name>
</gene>
<dbReference type="EMBL" id="RBAM01000001">
    <property type="protein sequence ID" value="RKN77542.1"/>
    <property type="molecule type" value="Genomic_DNA"/>
</dbReference>
<dbReference type="PROSITE" id="PS50977">
    <property type="entry name" value="HTH_TETR_2"/>
    <property type="match status" value="1"/>
</dbReference>
<dbReference type="InterPro" id="IPR001647">
    <property type="entry name" value="HTH_TetR"/>
</dbReference>
<sequence>MPVDDDQPKQTIPSVWTRPQRRKREQPTLSRDQIVSVALELLDADGIDALSMRKLGTRLNAGATSLYTHVANKDELIELVVDEIYGEIEVPGPDTADMRTEWRSAVTSCAQSLRSVFHRHPWIVSALGEAGVVSLGPNAMRLSEGMLAVFEEAGFSLEQADLAVNAVVSYAIGVSTTEAAWLSRLARSGLSEQEGVDSLWPAAEQAAQAYPRLRRLYATQHLQDSGGTRNDNFGDGLDCVLDGLEIRLRRTRGAAD</sequence>
<dbReference type="InterPro" id="IPR004111">
    <property type="entry name" value="Repressor_TetR_C"/>
</dbReference>
<accession>A0A3B0BWY9</accession>
<dbReference type="GO" id="GO:0000976">
    <property type="term" value="F:transcription cis-regulatory region binding"/>
    <property type="evidence" value="ECO:0007669"/>
    <property type="project" value="TreeGrafter"/>
</dbReference>
<dbReference type="SUPFAM" id="SSF48498">
    <property type="entry name" value="Tetracyclin repressor-like, C-terminal domain"/>
    <property type="match status" value="1"/>
</dbReference>
<dbReference type="InterPro" id="IPR036271">
    <property type="entry name" value="Tet_transcr_reg_TetR-rel_C_sf"/>
</dbReference>
<dbReference type="PANTHER" id="PTHR30055:SF151">
    <property type="entry name" value="TRANSCRIPTIONAL REGULATORY PROTEIN"/>
    <property type="match status" value="1"/>
</dbReference>
<dbReference type="AlphaFoldDB" id="A0A3B0BWY9"/>
<evidence type="ECO:0000313" key="8">
    <source>
        <dbReference type="Proteomes" id="UP000270343"/>
    </source>
</evidence>
<keyword evidence="2 4" id="KW-0238">DNA-binding</keyword>
<dbReference type="Gene3D" id="1.10.357.10">
    <property type="entry name" value="Tetracycline Repressor, domain 2"/>
    <property type="match status" value="1"/>
</dbReference>
<dbReference type="PANTHER" id="PTHR30055">
    <property type="entry name" value="HTH-TYPE TRANSCRIPTIONAL REGULATOR RUTR"/>
    <property type="match status" value="1"/>
</dbReference>
<dbReference type="Gene3D" id="1.10.10.60">
    <property type="entry name" value="Homeodomain-like"/>
    <property type="match status" value="1"/>
</dbReference>
<evidence type="ECO:0000313" key="7">
    <source>
        <dbReference type="EMBL" id="RKN77542.1"/>
    </source>
</evidence>
<proteinExistence type="predicted"/>
<evidence type="ECO:0000256" key="4">
    <source>
        <dbReference type="PROSITE-ProRule" id="PRU00335"/>
    </source>
</evidence>
<dbReference type="RefSeq" id="WP_120753156.1">
    <property type="nucleotide sequence ID" value="NZ_JBIBGF010000001.1"/>
</dbReference>
<evidence type="ECO:0000256" key="5">
    <source>
        <dbReference type="SAM" id="MobiDB-lite"/>
    </source>
</evidence>
<dbReference type="PROSITE" id="PS01081">
    <property type="entry name" value="HTH_TETR_1"/>
    <property type="match status" value="1"/>
</dbReference>
<name>A0A3B0BWY9_9ACTN</name>
<dbReference type="InterPro" id="IPR023772">
    <property type="entry name" value="DNA-bd_HTH_TetR-type_CS"/>
</dbReference>
<feature type="DNA-binding region" description="H-T-H motif" evidence="4">
    <location>
        <begin position="51"/>
        <end position="70"/>
    </location>
</feature>
<evidence type="ECO:0000259" key="6">
    <source>
        <dbReference type="PROSITE" id="PS50977"/>
    </source>
</evidence>
<protein>
    <submittedName>
        <fullName evidence="7">TetR/AcrR family transcriptional regulator</fullName>
    </submittedName>
</protein>
<keyword evidence="3" id="KW-0804">Transcription</keyword>
<dbReference type="GO" id="GO:0045892">
    <property type="term" value="P:negative regulation of DNA-templated transcription"/>
    <property type="evidence" value="ECO:0007669"/>
    <property type="project" value="InterPro"/>
</dbReference>
<feature type="domain" description="HTH tetR-type" evidence="6">
    <location>
        <begin position="28"/>
        <end position="88"/>
    </location>
</feature>
<comment type="caution">
    <text evidence="7">The sequence shown here is derived from an EMBL/GenBank/DDBJ whole genome shotgun (WGS) entry which is preliminary data.</text>
</comment>
<dbReference type="Pfam" id="PF00440">
    <property type="entry name" value="TetR_N"/>
    <property type="match status" value="1"/>
</dbReference>
<evidence type="ECO:0000256" key="1">
    <source>
        <dbReference type="ARBA" id="ARBA00023015"/>
    </source>
</evidence>
<dbReference type="Pfam" id="PF02909">
    <property type="entry name" value="TetR_C_1"/>
    <property type="match status" value="1"/>
</dbReference>
<dbReference type="GO" id="GO:0003700">
    <property type="term" value="F:DNA-binding transcription factor activity"/>
    <property type="evidence" value="ECO:0007669"/>
    <property type="project" value="TreeGrafter"/>
</dbReference>
<dbReference type="InterPro" id="IPR009057">
    <property type="entry name" value="Homeodomain-like_sf"/>
</dbReference>
<feature type="region of interest" description="Disordered" evidence="5">
    <location>
        <begin position="1"/>
        <end position="29"/>
    </location>
</feature>
<dbReference type="InterPro" id="IPR050109">
    <property type="entry name" value="HTH-type_TetR-like_transc_reg"/>
</dbReference>
<organism evidence="7 8">
    <name type="scientific">Streptomyces klenkii</name>
    <dbReference type="NCBI Taxonomy" id="1420899"/>
    <lineage>
        <taxon>Bacteria</taxon>
        <taxon>Bacillati</taxon>
        <taxon>Actinomycetota</taxon>
        <taxon>Actinomycetes</taxon>
        <taxon>Kitasatosporales</taxon>
        <taxon>Streptomycetaceae</taxon>
        <taxon>Streptomyces</taxon>
    </lineage>
</organism>
<dbReference type="Proteomes" id="UP000270343">
    <property type="component" value="Unassembled WGS sequence"/>
</dbReference>
<evidence type="ECO:0000256" key="3">
    <source>
        <dbReference type="ARBA" id="ARBA00023163"/>
    </source>
</evidence>
<evidence type="ECO:0000256" key="2">
    <source>
        <dbReference type="ARBA" id="ARBA00023125"/>
    </source>
</evidence>
<reference evidence="7 8" key="1">
    <citation type="journal article" date="2015" name="Antonie Van Leeuwenhoek">
        <title>Streptomyces klenkii sp. nov., isolated from deep marine sediment.</title>
        <authorList>
            <person name="Veyisoglu A."/>
            <person name="Sahin N."/>
        </authorList>
    </citation>
    <scope>NUCLEOTIDE SEQUENCE [LARGE SCALE GENOMIC DNA]</scope>
    <source>
        <strain evidence="7 8">KCTC 29202</strain>
    </source>
</reference>